<evidence type="ECO:0000313" key="1">
    <source>
        <dbReference type="EMBL" id="DAE02902.1"/>
    </source>
</evidence>
<organism evidence="1">
    <name type="scientific">Siphoviridae sp. ct8Hx23</name>
    <dbReference type="NCBI Taxonomy" id="2825360"/>
    <lineage>
        <taxon>Viruses</taxon>
        <taxon>Duplodnaviria</taxon>
        <taxon>Heunggongvirae</taxon>
        <taxon>Uroviricota</taxon>
        <taxon>Caudoviricetes</taxon>
    </lineage>
</organism>
<proteinExistence type="predicted"/>
<accession>A0A8S5P733</accession>
<dbReference type="EMBL" id="BK015355">
    <property type="protein sequence ID" value="DAE02902.1"/>
    <property type="molecule type" value="Genomic_DNA"/>
</dbReference>
<name>A0A8S5P733_9CAUD</name>
<sequence length="110" mass="12407">MSPASMLEKNMNFNEVADFLSHGDRVTETVVSPSDPSLLSTLEGAIGRAYRFTRAYGKTPEDAMRWILWTLLYFVQQERELTDKDEDVVLEALAAAKANAAFCRKDEESK</sequence>
<reference evidence="1" key="1">
    <citation type="journal article" date="2021" name="Proc. Natl. Acad. Sci. U.S.A.">
        <title>A Catalog of Tens of Thousands of Viruses from Human Metagenomes Reveals Hidden Associations with Chronic Diseases.</title>
        <authorList>
            <person name="Tisza M.J."/>
            <person name="Buck C.B."/>
        </authorList>
    </citation>
    <scope>NUCLEOTIDE SEQUENCE</scope>
    <source>
        <strain evidence="1">Ct8Hx23</strain>
    </source>
</reference>
<protein>
    <submittedName>
        <fullName evidence="1">Uncharacterized protein</fullName>
    </submittedName>
</protein>